<dbReference type="CDD" id="cd01167">
    <property type="entry name" value="bac_FRK"/>
    <property type="match status" value="1"/>
</dbReference>
<keyword evidence="4 8" id="KW-0418">Kinase</keyword>
<feature type="domain" description="Carbohydrate kinase PfkB" evidence="7">
    <location>
        <begin position="17"/>
        <end position="313"/>
    </location>
</feature>
<dbReference type="PANTHER" id="PTHR43085:SF1">
    <property type="entry name" value="PSEUDOURIDINE KINASE-RELATED"/>
    <property type="match status" value="1"/>
</dbReference>
<protein>
    <submittedName>
        <fullName evidence="8">Carbohydrate kinase</fullName>
        <ecNumber evidence="8">2.7.1.-</ecNumber>
    </submittedName>
</protein>
<sequence length="330" mass="35088">MTNNDVSLTGQATDHGEVLCLGEALIDVVAREGQETAEHVGGSPLNVACVLSAMGHAPTIGAWWGDDDRGHRIAQYAADHGVKVVPGSDGAERTTVAYAQLDREGRATYTFDLLWELPELTELDRVGHLHTGSIAATLEPGGTQVVNAVKAVREHGTVSYDPNVRPAIMESPEAVRGRVEELIGLCDVLKASDEDVSWLYPDTPVEDVMREWITMGPALVVVTRGPWGAYARLAGNRDMLVVDQLTVKLADTVGAGDSFMGGLLSGLLDAGLIGSREAVEILRAADWDAVQPALHRAVTTSGLTVSHHGAHAPTREDVQGVLDEDSSLAR</sequence>
<keyword evidence="9" id="KW-1185">Reference proteome</keyword>
<comment type="caution">
    <text evidence="8">The sequence shown here is derived from an EMBL/GenBank/DDBJ whole genome shotgun (WGS) entry which is preliminary data.</text>
</comment>
<evidence type="ECO:0000256" key="6">
    <source>
        <dbReference type="SAM" id="MobiDB-lite"/>
    </source>
</evidence>
<dbReference type="EC" id="2.7.1.-" evidence="8"/>
<evidence type="ECO:0000313" key="8">
    <source>
        <dbReference type="EMBL" id="MFC6397921.1"/>
    </source>
</evidence>
<dbReference type="InterPro" id="IPR002173">
    <property type="entry name" value="Carboh/pur_kinase_PfkB_CS"/>
</dbReference>
<accession>A0ABW1X3M1</accession>
<proteinExistence type="inferred from homology"/>
<dbReference type="InterPro" id="IPR050306">
    <property type="entry name" value="PfkB_Carbo_kinase"/>
</dbReference>
<dbReference type="RefSeq" id="WP_343886862.1">
    <property type="nucleotide sequence ID" value="NZ_BAAAKI010000025.1"/>
</dbReference>
<keyword evidence="3" id="KW-0547">Nucleotide-binding</keyword>
<reference evidence="9" key="1">
    <citation type="journal article" date="2019" name="Int. J. Syst. Evol. Microbiol.">
        <title>The Global Catalogue of Microorganisms (GCM) 10K type strain sequencing project: providing services to taxonomists for standard genome sequencing and annotation.</title>
        <authorList>
            <consortium name="The Broad Institute Genomics Platform"/>
            <consortium name="The Broad Institute Genome Sequencing Center for Infectious Disease"/>
            <person name="Wu L."/>
            <person name="Ma J."/>
        </authorList>
    </citation>
    <scope>NUCLEOTIDE SEQUENCE [LARGE SCALE GENOMIC DNA]</scope>
    <source>
        <strain evidence="9">CGMCC 1.15277</strain>
    </source>
</reference>
<gene>
    <name evidence="8" type="ORF">ACFP57_13140</name>
</gene>
<dbReference type="Pfam" id="PF00294">
    <property type="entry name" value="PfkB"/>
    <property type="match status" value="1"/>
</dbReference>
<evidence type="ECO:0000313" key="9">
    <source>
        <dbReference type="Proteomes" id="UP001596266"/>
    </source>
</evidence>
<evidence type="ECO:0000256" key="3">
    <source>
        <dbReference type="ARBA" id="ARBA00022741"/>
    </source>
</evidence>
<dbReference type="GO" id="GO:0016301">
    <property type="term" value="F:kinase activity"/>
    <property type="evidence" value="ECO:0007669"/>
    <property type="project" value="UniProtKB-KW"/>
</dbReference>
<keyword evidence="2 8" id="KW-0808">Transferase</keyword>
<dbReference type="Gene3D" id="3.40.1190.20">
    <property type="match status" value="1"/>
</dbReference>
<keyword evidence="5" id="KW-0067">ATP-binding</keyword>
<dbReference type="InterPro" id="IPR029056">
    <property type="entry name" value="Ribokinase-like"/>
</dbReference>
<name>A0ABW1X3M1_9ACTN</name>
<dbReference type="PROSITE" id="PS00584">
    <property type="entry name" value="PFKB_KINASES_2"/>
    <property type="match status" value="1"/>
</dbReference>
<dbReference type="Proteomes" id="UP001596266">
    <property type="component" value="Unassembled WGS sequence"/>
</dbReference>
<dbReference type="InterPro" id="IPR011611">
    <property type="entry name" value="PfkB_dom"/>
</dbReference>
<dbReference type="PROSITE" id="PS00583">
    <property type="entry name" value="PFKB_KINASES_1"/>
    <property type="match status" value="1"/>
</dbReference>
<dbReference type="SUPFAM" id="SSF53613">
    <property type="entry name" value="Ribokinase-like"/>
    <property type="match status" value="1"/>
</dbReference>
<feature type="region of interest" description="Disordered" evidence="6">
    <location>
        <begin position="305"/>
        <end position="330"/>
    </location>
</feature>
<comment type="similarity">
    <text evidence="1">Belongs to the carbohydrate kinase PfkB family.</text>
</comment>
<evidence type="ECO:0000256" key="5">
    <source>
        <dbReference type="ARBA" id="ARBA00022840"/>
    </source>
</evidence>
<evidence type="ECO:0000256" key="4">
    <source>
        <dbReference type="ARBA" id="ARBA00022777"/>
    </source>
</evidence>
<organism evidence="8 9">
    <name type="scientific">Luteococcus sanguinis</name>
    <dbReference type="NCBI Taxonomy" id="174038"/>
    <lineage>
        <taxon>Bacteria</taxon>
        <taxon>Bacillati</taxon>
        <taxon>Actinomycetota</taxon>
        <taxon>Actinomycetes</taxon>
        <taxon>Propionibacteriales</taxon>
        <taxon>Propionibacteriaceae</taxon>
        <taxon>Luteococcus</taxon>
    </lineage>
</organism>
<evidence type="ECO:0000259" key="7">
    <source>
        <dbReference type="Pfam" id="PF00294"/>
    </source>
</evidence>
<dbReference type="EMBL" id="JBHSUA010000024">
    <property type="protein sequence ID" value="MFC6397921.1"/>
    <property type="molecule type" value="Genomic_DNA"/>
</dbReference>
<evidence type="ECO:0000256" key="1">
    <source>
        <dbReference type="ARBA" id="ARBA00010688"/>
    </source>
</evidence>
<dbReference type="PANTHER" id="PTHR43085">
    <property type="entry name" value="HEXOKINASE FAMILY MEMBER"/>
    <property type="match status" value="1"/>
</dbReference>
<evidence type="ECO:0000256" key="2">
    <source>
        <dbReference type="ARBA" id="ARBA00022679"/>
    </source>
</evidence>